<evidence type="ECO:0000256" key="3">
    <source>
        <dbReference type="ARBA" id="ARBA00022490"/>
    </source>
</evidence>
<dbReference type="Gene3D" id="3.10.580.10">
    <property type="entry name" value="CBS-domain"/>
    <property type="match status" value="2"/>
</dbReference>
<feature type="compositionally biased region" description="Low complexity" evidence="8">
    <location>
        <begin position="398"/>
        <end position="419"/>
    </location>
</feature>
<accession>A0AAV5QLB4</accession>
<comment type="similarity">
    <text evidence="2 6">Belongs to the SDS23 family.</text>
</comment>
<dbReference type="AlphaFoldDB" id="A0AAV5QLB4"/>
<evidence type="ECO:0000256" key="7">
    <source>
        <dbReference type="PROSITE-ProRule" id="PRU00703"/>
    </source>
</evidence>
<keyword evidence="5 7" id="KW-0129">CBS domain</keyword>
<proteinExistence type="inferred from homology"/>
<evidence type="ECO:0000256" key="5">
    <source>
        <dbReference type="ARBA" id="ARBA00023122"/>
    </source>
</evidence>
<protein>
    <submittedName>
        <fullName evidence="10">Sds23 protein</fullName>
    </submittedName>
</protein>
<feature type="domain" description="CBS" evidence="9">
    <location>
        <begin position="280"/>
        <end position="338"/>
    </location>
</feature>
<feature type="domain" description="CBS" evidence="9">
    <location>
        <begin position="203"/>
        <end position="264"/>
    </location>
</feature>
<dbReference type="InterPro" id="IPR050511">
    <property type="entry name" value="AMPK_gamma/SDS23_families"/>
</dbReference>
<evidence type="ECO:0000313" key="11">
    <source>
        <dbReference type="Proteomes" id="UP001360560"/>
    </source>
</evidence>
<dbReference type="GO" id="GO:0042149">
    <property type="term" value="P:cellular response to glucose starvation"/>
    <property type="evidence" value="ECO:0007669"/>
    <property type="project" value="UniProtKB-UniRule"/>
</dbReference>
<dbReference type="Proteomes" id="UP001360560">
    <property type="component" value="Unassembled WGS sequence"/>
</dbReference>
<evidence type="ECO:0000313" key="10">
    <source>
        <dbReference type="EMBL" id="GMM35514.1"/>
    </source>
</evidence>
<dbReference type="InterPro" id="IPR046342">
    <property type="entry name" value="CBS_dom_sf"/>
</dbReference>
<organism evidence="10 11">
    <name type="scientific">Saccharomycopsis crataegensis</name>
    <dbReference type="NCBI Taxonomy" id="43959"/>
    <lineage>
        <taxon>Eukaryota</taxon>
        <taxon>Fungi</taxon>
        <taxon>Dikarya</taxon>
        <taxon>Ascomycota</taxon>
        <taxon>Saccharomycotina</taxon>
        <taxon>Saccharomycetes</taxon>
        <taxon>Saccharomycopsidaceae</taxon>
        <taxon>Saccharomycopsis</taxon>
    </lineage>
</organism>
<dbReference type="SMART" id="SM00116">
    <property type="entry name" value="CBS"/>
    <property type="match status" value="3"/>
</dbReference>
<dbReference type="PIRSF" id="PIRSF018148">
    <property type="entry name" value="UCP018148_CBS_YBR214w"/>
    <property type="match status" value="1"/>
</dbReference>
<dbReference type="GeneID" id="90073493"/>
<dbReference type="EMBL" id="BTFZ01000006">
    <property type="protein sequence ID" value="GMM35514.1"/>
    <property type="molecule type" value="Genomic_DNA"/>
</dbReference>
<keyword evidence="11" id="KW-1185">Reference proteome</keyword>
<sequence>MSGTNLNLSHNKGNPQRKTSIVDMLSTPPALAGSSPSDHDTMPTSTTSTAASTTSTSTSTAPAPGDVPVSLSRNASVSSSVISTSEGSTAPPRDWQDIPLSELVEENKLIFVNGSISMEEAFKTLISHNLTSLPVEEFDNDINCITFDYGDLNTFLLLVLHKISFDLSAVEFDPHFALERQPLEYLNDIKMGKQAPIKFVCQLTSKNPFIKLNEKLDTLSSVVEILGSGVHRVAIINNENKISGILSQRRLIRYLWDNARRFPSLDSLLQTPLDELEIGSTSNVIFVYGDQPLIDALVLMYNDQISSVAVVDRQQNLLGNISITDVKHVSKSSQSHLLHKSCLHFVSIILNSRGLEDGQDSFPIFHVFPNSSLGRIIAKLVATKAHRLWIVSPRPTNSFSSPSKPPLSSSDSESSTLSSASTIQSIQNPAFLNLKPEMSGRAGKLIGVVSLTDILGLLARKSSNKTIDPHAARKQRRRSSSSASSRSAKSLEQLRRSVKSDGRQ</sequence>
<evidence type="ECO:0000256" key="6">
    <source>
        <dbReference type="PIRNR" id="PIRNR018148"/>
    </source>
</evidence>
<gene>
    <name evidence="10" type="ORF">DASC09_028390</name>
</gene>
<feature type="compositionally biased region" description="Polar residues" evidence="8">
    <location>
        <begin position="1"/>
        <end position="19"/>
    </location>
</feature>
<dbReference type="Pfam" id="PF00571">
    <property type="entry name" value="CBS"/>
    <property type="match status" value="2"/>
</dbReference>
<feature type="region of interest" description="Disordered" evidence="8">
    <location>
        <begin position="463"/>
        <end position="504"/>
    </location>
</feature>
<evidence type="ECO:0000256" key="1">
    <source>
        <dbReference type="ARBA" id="ARBA00004496"/>
    </source>
</evidence>
<dbReference type="InterPro" id="IPR000644">
    <property type="entry name" value="CBS_dom"/>
</dbReference>
<reference evidence="10 11" key="1">
    <citation type="journal article" date="2023" name="Elife">
        <title>Identification of key yeast species and microbe-microbe interactions impacting larval growth of Drosophila in the wild.</title>
        <authorList>
            <person name="Mure A."/>
            <person name="Sugiura Y."/>
            <person name="Maeda R."/>
            <person name="Honda K."/>
            <person name="Sakurai N."/>
            <person name="Takahashi Y."/>
            <person name="Watada M."/>
            <person name="Katoh T."/>
            <person name="Gotoh A."/>
            <person name="Gotoh Y."/>
            <person name="Taniguchi I."/>
            <person name="Nakamura K."/>
            <person name="Hayashi T."/>
            <person name="Katayama T."/>
            <person name="Uemura T."/>
            <person name="Hattori Y."/>
        </authorList>
    </citation>
    <scope>NUCLEOTIDE SEQUENCE [LARGE SCALE GENOMIC DNA]</scope>
    <source>
        <strain evidence="10 11">SC-9</strain>
    </source>
</reference>
<evidence type="ECO:0000256" key="4">
    <source>
        <dbReference type="ARBA" id="ARBA00022737"/>
    </source>
</evidence>
<evidence type="ECO:0000256" key="2">
    <source>
        <dbReference type="ARBA" id="ARBA00006624"/>
    </source>
</evidence>
<evidence type="ECO:0000259" key="9">
    <source>
        <dbReference type="PROSITE" id="PS51371"/>
    </source>
</evidence>
<keyword evidence="3 6" id="KW-0963">Cytoplasm</keyword>
<comment type="subcellular location">
    <subcellularLocation>
        <location evidence="1 6">Cytoplasm</location>
    </subcellularLocation>
</comment>
<evidence type="ECO:0000256" key="8">
    <source>
        <dbReference type="SAM" id="MobiDB-lite"/>
    </source>
</evidence>
<keyword evidence="4" id="KW-0677">Repeat</keyword>
<feature type="compositionally biased region" description="Low complexity" evidence="8">
    <location>
        <begin position="480"/>
        <end position="490"/>
    </location>
</feature>
<dbReference type="PANTHER" id="PTHR13780">
    <property type="entry name" value="AMP-ACTIVATED PROTEIN KINASE, GAMMA REGULATORY SUBUNIT"/>
    <property type="match status" value="1"/>
</dbReference>
<feature type="region of interest" description="Disordered" evidence="8">
    <location>
        <begin position="395"/>
        <end position="419"/>
    </location>
</feature>
<dbReference type="SUPFAM" id="SSF54631">
    <property type="entry name" value="CBS-domain pair"/>
    <property type="match status" value="2"/>
</dbReference>
<dbReference type="GO" id="GO:0005737">
    <property type="term" value="C:cytoplasm"/>
    <property type="evidence" value="ECO:0007669"/>
    <property type="project" value="UniProtKB-SubCell"/>
</dbReference>
<dbReference type="GO" id="GO:0004865">
    <property type="term" value="F:protein serine/threonine phosphatase inhibitor activity"/>
    <property type="evidence" value="ECO:0007669"/>
    <property type="project" value="TreeGrafter"/>
</dbReference>
<dbReference type="InterPro" id="IPR016711">
    <property type="entry name" value="Ssd23"/>
</dbReference>
<comment type="caution">
    <text evidence="10">The sequence shown here is derived from an EMBL/GenBank/DDBJ whole genome shotgun (WGS) entry which is preliminary data.</text>
</comment>
<dbReference type="PROSITE" id="PS51371">
    <property type="entry name" value="CBS"/>
    <property type="match status" value="2"/>
</dbReference>
<comment type="function">
    <text evidence="6">Involved in DNA replication and cell separation.</text>
</comment>
<feature type="region of interest" description="Disordered" evidence="8">
    <location>
        <begin position="1"/>
        <end position="70"/>
    </location>
</feature>
<feature type="compositionally biased region" description="Low complexity" evidence="8">
    <location>
        <begin position="42"/>
        <end position="70"/>
    </location>
</feature>
<name>A0AAV5QLB4_9ASCO</name>
<dbReference type="CDD" id="cd02205">
    <property type="entry name" value="CBS_pair_SF"/>
    <property type="match status" value="1"/>
</dbReference>
<dbReference type="GO" id="GO:0030071">
    <property type="term" value="P:regulation of mitotic metaphase/anaphase transition"/>
    <property type="evidence" value="ECO:0007669"/>
    <property type="project" value="InterPro"/>
</dbReference>
<feature type="compositionally biased region" description="Basic and acidic residues" evidence="8">
    <location>
        <begin position="492"/>
        <end position="504"/>
    </location>
</feature>
<dbReference type="RefSeq" id="XP_064852514.1">
    <property type="nucleotide sequence ID" value="XM_064996442.1"/>
</dbReference>
<dbReference type="PANTHER" id="PTHR13780:SF36">
    <property type="entry name" value="CBS DOMAIN-CONTAINING PROTEIN"/>
    <property type="match status" value="1"/>
</dbReference>